<reference evidence="2 3" key="1">
    <citation type="submission" date="2024-06" db="EMBL/GenBank/DDBJ databases">
        <authorList>
            <person name="Woo H."/>
        </authorList>
    </citation>
    <scope>NUCLEOTIDE SEQUENCE [LARGE SCALE GENOMIC DNA]</scope>
    <source>
        <strain evidence="2 3">Si-c</strain>
    </source>
</reference>
<dbReference type="GO" id="GO:0016787">
    <property type="term" value="F:hydrolase activity"/>
    <property type="evidence" value="ECO:0007669"/>
    <property type="project" value="UniProtKB-KW"/>
</dbReference>
<gene>
    <name evidence="2" type="ORF">ABQJ54_05135</name>
</gene>
<protein>
    <submittedName>
        <fullName evidence="2">HD-GYP domain-containing protein</fullName>
        <ecNumber evidence="2">3.1.4.-</ecNumber>
    </submittedName>
</protein>
<dbReference type="EMBL" id="JBFOHK010000001">
    <property type="protein sequence ID" value="MEW9571126.1"/>
    <property type="molecule type" value="Genomic_DNA"/>
</dbReference>
<dbReference type="InterPro" id="IPR037522">
    <property type="entry name" value="HD_GYP_dom"/>
</dbReference>
<sequence>MPRRPIDTTELTVGRPMRFNAYDARGNLLLCLGQVIGSEAQRETLLQHGLFYGSEEECRGPLPPLTPVPVPSPLARLLGARRELQALLADPAPVDFPGTLAGIAEHVCEACRVNPDVALASMLLCTAGPYSSRHAVNAAIACQLAGAALAFDAGELAGIVSAALTMNIGMFDLHDTLVACEGPLSDAQHAAVRAHCQLGVSHLRGHGVTSTTWLDAVHDHHERIDGSGYPCGKRGAEIGQAARLLALADVYCARVSARDCRPPLQPTQALRWLFLNEGAALDEHLAQVFIKTLGIYPPGSGVRLRNGSIAVVVQRRPVGHQPIVASLTTHDGLRLRSPIRRRGDVETHAIAEVVDLSTLGLKVSMEALWGSDAAD</sequence>
<dbReference type="RefSeq" id="WP_367853187.1">
    <property type="nucleotide sequence ID" value="NZ_JBFOHK010000001.1"/>
</dbReference>
<dbReference type="PANTHER" id="PTHR43155:SF2">
    <property type="entry name" value="CYCLIC DI-GMP PHOSPHODIESTERASE PA4108"/>
    <property type="match status" value="1"/>
</dbReference>
<dbReference type="Pfam" id="PF13487">
    <property type="entry name" value="HD_5"/>
    <property type="match status" value="1"/>
</dbReference>
<dbReference type="InterPro" id="IPR003607">
    <property type="entry name" value="HD/PDEase_dom"/>
</dbReference>
<keyword evidence="2" id="KW-0378">Hydrolase</keyword>
<accession>A0ABV3QBB9</accession>
<evidence type="ECO:0000313" key="3">
    <source>
        <dbReference type="Proteomes" id="UP001556220"/>
    </source>
</evidence>
<dbReference type="SUPFAM" id="SSF109604">
    <property type="entry name" value="HD-domain/PDEase-like"/>
    <property type="match status" value="1"/>
</dbReference>
<dbReference type="CDD" id="cd00077">
    <property type="entry name" value="HDc"/>
    <property type="match status" value="1"/>
</dbReference>
<dbReference type="Proteomes" id="UP001556220">
    <property type="component" value="Unassembled WGS sequence"/>
</dbReference>
<organism evidence="2 3">
    <name type="scientific">Rhodanobacter lycopersici</name>
    <dbReference type="NCBI Taxonomy" id="3162487"/>
    <lineage>
        <taxon>Bacteria</taxon>
        <taxon>Pseudomonadati</taxon>
        <taxon>Pseudomonadota</taxon>
        <taxon>Gammaproteobacteria</taxon>
        <taxon>Lysobacterales</taxon>
        <taxon>Rhodanobacteraceae</taxon>
        <taxon>Rhodanobacter</taxon>
    </lineage>
</organism>
<comment type="caution">
    <text evidence="2">The sequence shown here is derived from an EMBL/GenBank/DDBJ whole genome shotgun (WGS) entry which is preliminary data.</text>
</comment>
<name>A0ABV3QBB9_9GAMM</name>
<dbReference type="PANTHER" id="PTHR43155">
    <property type="entry name" value="CYCLIC DI-GMP PHOSPHODIESTERASE PA4108-RELATED"/>
    <property type="match status" value="1"/>
</dbReference>
<evidence type="ECO:0000259" key="1">
    <source>
        <dbReference type="PROSITE" id="PS51832"/>
    </source>
</evidence>
<dbReference type="EC" id="3.1.4.-" evidence="2"/>
<feature type="domain" description="HD-GYP" evidence="1">
    <location>
        <begin position="109"/>
        <end position="305"/>
    </location>
</feature>
<dbReference type="Gene3D" id="1.10.3210.10">
    <property type="entry name" value="Hypothetical protein af1432"/>
    <property type="match status" value="1"/>
</dbReference>
<proteinExistence type="predicted"/>
<evidence type="ECO:0000313" key="2">
    <source>
        <dbReference type="EMBL" id="MEW9571126.1"/>
    </source>
</evidence>
<keyword evidence="3" id="KW-1185">Reference proteome</keyword>
<dbReference type="PROSITE" id="PS51832">
    <property type="entry name" value="HD_GYP"/>
    <property type="match status" value="1"/>
</dbReference>